<dbReference type="STRING" id="870435.A0A0C3J4J3"/>
<dbReference type="Proteomes" id="UP000054217">
    <property type="component" value="Unassembled WGS sequence"/>
</dbReference>
<dbReference type="AlphaFoldDB" id="A0A0C3J4J3"/>
<name>A0A0C3J4J3_PISTI</name>
<reference evidence="1 2" key="1">
    <citation type="submission" date="2014-04" db="EMBL/GenBank/DDBJ databases">
        <authorList>
            <consortium name="DOE Joint Genome Institute"/>
            <person name="Kuo A."/>
            <person name="Kohler A."/>
            <person name="Costa M.D."/>
            <person name="Nagy L.G."/>
            <person name="Floudas D."/>
            <person name="Copeland A."/>
            <person name="Barry K.W."/>
            <person name="Cichocki N."/>
            <person name="Veneault-Fourrey C."/>
            <person name="LaButti K."/>
            <person name="Lindquist E.A."/>
            <person name="Lipzen A."/>
            <person name="Lundell T."/>
            <person name="Morin E."/>
            <person name="Murat C."/>
            <person name="Sun H."/>
            <person name="Tunlid A."/>
            <person name="Henrissat B."/>
            <person name="Grigoriev I.V."/>
            <person name="Hibbett D.S."/>
            <person name="Martin F."/>
            <person name="Nordberg H.P."/>
            <person name="Cantor M.N."/>
            <person name="Hua S.X."/>
        </authorList>
    </citation>
    <scope>NUCLEOTIDE SEQUENCE [LARGE SCALE GENOMIC DNA]</scope>
    <source>
        <strain evidence="1 2">Marx 270</strain>
    </source>
</reference>
<dbReference type="HOGENOM" id="CLU_2528367_0_0_1"/>
<dbReference type="InParanoid" id="A0A0C3J4J3"/>
<dbReference type="OrthoDB" id="3162439at2759"/>
<sequence>MYDQLEEAPYWWILEMLPQKQRYQREDDSWIGDVKVNMGGGRDIPKRHTPKIHRSVKIRMEADTLTKGKYWPKAKINVEPIWVD</sequence>
<protein>
    <submittedName>
        <fullName evidence="1">Uncharacterized protein</fullName>
    </submittedName>
</protein>
<evidence type="ECO:0000313" key="2">
    <source>
        <dbReference type="Proteomes" id="UP000054217"/>
    </source>
</evidence>
<organism evidence="1 2">
    <name type="scientific">Pisolithus tinctorius Marx 270</name>
    <dbReference type="NCBI Taxonomy" id="870435"/>
    <lineage>
        <taxon>Eukaryota</taxon>
        <taxon>Fungi</taxon>
        <taxon>Dikarya</taxon>
        <taxon>Basidiomycota</taxon>
        <taxon>Agaricomycotina</taxon>
        <taxon>Agaricomycetes</taxon>
        <taxon>Agaricomycetidae</taxon>
        <taxon>Boletales</taxon>
        <taxon>Sclerodermatineae</taxon>
        <taxon>Pisolithaceae</taxon>
        <taxon>Pisolithus</taxon>
    </lineage>
</organism>
<dbReference type="EMBL" id="KN832537">
    <property type="protein sequence ID" value="KIN92636.1"/>
    <property type="molecule type" value="Genomic_DNA"/>
</dbReference>
<evidence type="ECO:0000313" key="1">
    <source>
        <dbReference type="EMBL" id="KIN92636.1"/>
    </source>
</evidence>
<keyword evidence="2" id="KW-1185">Reference proteome</keyword>
<accession>A0A0C3J4J3</accession>
<proteinExistence type="predicted"/>
<gene>
    <name evidence="1" type="ORF">M404DRAFT_36890</name>
</gene>
<reference evidence="2" key="2">
    <citation type="submission" date="2015-01" db="EMBL/GenBank/DDBJ databases">
        <title>Evolutionary Origins and Diversification of the Mycorrhizal Mutualists.</title>
        <authorList>
            <consortium name="DOE Joint Genome Institute"/>
            <consortium name="Mycorrhizal Genomics Consortium"/>
            <person name="Kohler A."/>
            <person name="Kuo A."/>
            <person name="Nagy L.G."/>
            <person name="Floudas D."/>
            <person name="Copeland A."/>
            <person name="Barry K.W."/>
            <person name="Cichocki N."/>
            <person name="Veneault-Fourrey C."/>
            <person name="LaButti K."/>
            <person name="Lindquist E.A."/>
            <person name="Lipzen A."/>
            <person name="Lundell T."/>
            <person name="Morin E."/>
            <person name="Murat C."/>
            <person name="Riley R."/>
            <person name="Ohm R."/>
            <person name="Sun H."/>
            <person name="Tunlid A."/>
            <person name="Henrissat B."/>
            <person name="Grigoriev I.V."/>
            <person name="Hibbett D.S."/>
            <person name="Martin F."/>
        </authorList>
    </citation>
    <scope>NUCLEOTIDE SEQUENCE [LARGE SCALE GENOMIC DNA]</scope>
    <source>
        <strain evidence="2">Marx 270</strain>
    </source>
</reference>